<dbReference type="OrthoDB" id="4256919at2"/>
<proteinExistence type="predicted"/>
<name>A0A4U5WNG6_STRLS</name>
<reference evidence="1 2" key="1">
    <citation type="submission" date="2019-04" db="EMBL/GenBank/DDBJ databases">
        <title>Streptomyces lasaliensis sp. nov., an Actinomycete isolated from soil which produces the polyether antibiotic lasalocid.</title>
        <authorList>
            <person name="Erwin G."/>
            <person name="Haber C."/>
        </authorList>
    </citation>
    <scope>NUCLEOTIDE SEQUENCE [LARGE SCALE GENOMIC DNA]</scope>
    <source>
        <strain evidence="1 2">X-537</strain>
    </source>
</reference>
<keyword evidence="2" id="KW-1185">Reference proteome</keyword>
<dbReference type="RefSeq" id="WP_137309298.1">
    <property type="nucleotide sequence ID" value="NZ_SZNQ01000001.1"/>
</dbReference>
<dbReference type="PROSITE" id="PS50065">
    <property type="entry name" value="HMG_COA_REDUCTASE_4"/>
    <property type="match status" value="1"/>
</dbReference>
<dbReference type="GO" id="GO:0015936">
    <property type="term" value="P:coenzyme A metabolic process"/>
    <property type="evidence" value="ECO:0007669"/>
    <property type="project" value="InterPro"/>
</dbReference>
<dbReference type="AlphaFoldDB" id="A0A4U5WNG6"/>
<evidence type="ECO:0008006" key="3">
    <source>
        <dbReference type="Google" id="ProtNLM"/>
    </source>
</evidence>
<dbReference type="InterPro" id="IPR002202">
    <property type="entry name" value="HMG_CoA_Rdtase"/>
</dbReference>
<evidence type="ECO:0000313" key="1">
    <source>
        <dbReference type="EMBL" id="TKT03450.1"/>
    </source>
</evidence>
<gene>
    <name evidence="1" type="ORF">E4U91_27385</name>
</gene>
<dbReference type="GO" id="GO:0004420">
    <property type="term" value="F:hydroxymethylglutaryl-CoA reductase (NADPH) activity"/>
    <property type="evidence" value="ECO:0007669"/>
    <property type="project" value="InterPro"/>
</dbReference>
<protein>
    <recommendedName>
        <fullName evidence="3">DUF1983 domain-containing protein</fullName>
    </recommendedName>
</protein>
<sequence>MDAADFNEEGGSFIMDGQTYAYVSADMEADTLSLASPLAADFDDAVPLYISPLTYEKQAVVVLDGFDESITAIVPHSLYDRLPEGIREEADRESVTIELENSTWMVKNVYGKEPVIDGQYLENVVADDILDGIVTTLKLADDAVTTAKLAAQAVGTSELALGAVNAAQLADDAVTNAKIAADAVGATELLNGAVNAAKIAADAVTNAAIADGAVDPNNLTPSLNTTVMQRWTDDFDSSDAWTITTGTGATWSIVNTGSAQVGGNVGQAKGYVTALGKNLIAYDPNTIYRVSVRVRATVQPSGGPDNIYLGVIGYAGDKTTYVNRDGANLMTSMYYPAALLQPLGTADGWVTYTGYLKGRTNPAPGGPANDIQNPFAVHNNVRYIAPWLLFNYTARDNTAIMQVDSVTIEALRTGVVTANELAANSVTAGNIVAGAVGATQLAANAVTAGKIAAGTITSTELASNSVTAGKILAGSIGANELAANAVTAGKIAAGAIQAGNIAAGAIQTGDIAANAITTAKLAALSVTSNELAANAVTASKILAGEVTASKLDVNALIGKTAQSANYVNDPETGITGWSFQADGSAYLRSATIGNDLFSISPTGDAKFQSISVNDIFVDGEDFQTLVNKLPKGVLKAHPLSGAFTYPATGVEYLVTRISIPAVEARNYRIILDNFCFDRGSGSSSPTQMVVNVYAKYGGTATSADTLIHTYMRGASYNATASDDVWTSSHDFTPPDANLGQDLSLAVYTSINSGLGNTPRLEATANTRIVVEDLGGNVFYAPTTSITNYVAPSPTTYTKTYASTWGASWSANNGKRTDGKCYQGNYTPGVQGNNYSKYGFPTTIQTDLTGATVQKVELYLDNNHFYSNSGGNAIIGTHADVSQPTGSSSTTGTFARQSTAFTYGQAKWVTLSSAFGTDLKSGTAKGITLGRSSGGTLAEYGYFASTAQLRITYEK</sequence>
<dbReference type="EMBL" id="SZNQ01000001">
    <property type="protein sequence ID" value="TKT03450.1"/>
    <property type="molecule type" value="Genomic_DNA"/>
</dbReference>
<accession>A0A4U5WNG6</accession>
<dbReference type="Proteomes" id="UP000305929">
    <property type="component" value="Unassembled WGS sequence"/>
</dbReference>
<evidence type="ECO:0000313" key="2">
    <source>
        <dbReference type="Proteomes" id="UP000305929"/>
    </source>
</evidence>
<comment type="caution">
    <text evidence="1">The sequence shown here is derived from an EMBL/GenBank/DDBJ whole genome shotgun (WGS) entry which is preliminary data.</text>
</comment>
<organism evidence="1 2">
    <name type="scientific">Streptomyces lasalocidi</name>
    <name type="common">Streptomyces lasaliensis</name>
    <dbReference type="NCBI Taxonomy" id="324833"/>
    <lineage>
        <taxon>Bacteria</taxon>
        <taxon>Bacillati</taxon>
        <taxon>Actinomycetota</taxon>
        <taxon>Actinomycetes</taxon>
        <taxon>Kitasatosporales</taxon>
        <taxon>Streptomycetaceae</taxon>
        <taxon>Streptomyces</taxon>
    </lineage>
</organism>